<organism evidence="2 3">
    <name type="scientific">Macaca nemestrina</name>
    <name type="common">Pig-tailed macaque</name>
    <dbReference type="NCBI Taxonomy" id="9545"/>
    <lineage>
        <taxon>Eukaryota</taxon>
        <taxon>Metazoa</taxon>
        <taxon>Chordata</taxon>
        <taxon>Craniata</taxon>
        <taxon>Vertebrata</taxon>
        <taxon>Euteleostomi</taxon>
        <taxon>Mammalia</taxon>
        <taxon>Eutheria</taxon>
        <taxon>Euarchontoglires</taxon>
        <taxon>Primates</taxon>
        <taxon>Haplorrhini</taxon>
        <taxon>Catarrhini</taxon>
        <taxon>Cercopithecidae</taxon>
        <taxon>Cercopithecinae</taxon>
        <taxon>Macaca</taxon>
    </lineage>
</organism>
<dbReference type="Proteomes" id="UP000233120">
    <property type="component" value="Unassembled WGS sequence"/>
</dbReference>
<reference evidence="2" key="2">
    <citation type="submission" date="2025-09" db="UniProtKB">
        <authorList>
            <consortium name="Ensembl"/>
        </authorList>
    </citation>
    <scope>IDENTIFICATION</scope>
</reference>
<name>A0A2K6BZB4_MACNE</name>
<feature type="region of interest" description="Disordered" evidence="1">
    <location>
        <begin position="1"/>
        <end position="88"/>
    </location>
</feature>
<feature type="compositionally biased region" description="Basic and acidic residues" evidence="1">
    <location>
        <begin position="46"/>
        <end position="62"/>
    </location>
</feature>
<accession>A0A2K6BZB4</accession>
<dbReference type="Ensembl" id="ENSMNET00000040975.1">
    <property type="protein sequence ID" value="ENSMNEP00000016757.1"/>
    <property type="gene ID" value="ENSMNEG00000032391.1"/>
</dbReference>
<dbReference type="AlphaFoldDB" id="A0A2K6BZB4"/>
<dbReference type="GeneTree" id="ENSGT00910000147455"/>
<evidence type="ECO:0000313" key="3">
    <source>
        <dbReference type="Proteomes" id="UP000233120"/>
    </source>
</evidence>
<reference evidence="2" key="1">
    <citation type="submission" date="2025-08" db="UniProtKB">
        <authorList>
            <consortium name="Ensembl"/>
        </authorList>
    </citation>
    <scope>IDENTIFICATION</scope>
</reference>
<evidence type="ECO:0000313" key="2">
    <source>
        <dbReference type="Ensembl" id="ENSMNEP00000016757.1"/>
    </source>
</evidence>
<evidence type="ECO:0000256" key="1">
    <source>
        <dbReference type="SAM" id="MobiDB-lite"/>
    </source>
</evidence>
<dbReference type="OMA" id="TKGCPRW"/>
<protein>
    <submittedName>
        <fullName evidence="2">Uncharacterized protein</fullName>
    </submittedName>
</protein>
<proteinExistence type="predicted"/>
<dbReference type="Bgee" id="ENSMNEG00000032391">
    <property type="expression patterns" value="Expressed in cerebellum and 7 other cell types or tissues"/>
</dbReference>
<feature type="compositionally biased region" description="Basic and acidic residues" evidence="1">
    <location>
        <begin position="1"/>
        <end position="15"/>
    </location>
</feature>
<keyword evidence="3" id="KW-1185">Reference proteome</keyword>
<sequence>MCQVEFELRSGEAADLRPLQTGHPGRLRHPRPSGLRREGQGQVGGLEREQRGVQDGRHEELRGQSGGAEEEGSGGQGARTKGCPRWTP</sequence>